<protein>
    <recommendedName>
        <fullName evidence="4">Outer membrane lipoprotein BamD-like domain-containing protein</fullName>
    </recommendedName>
</protein>
<evidence type="ECO:0000313" key="5">
    <source>
        <dbReference type="EMBL" id="PWB75959.1"/>
    </source>
</evidence>
<keyword evidence="2" id="KW-0472">Membrane</keyword>
<dbReference type="InterPro" id="IPR011990">
    <property type="entry name" value="TPR-like_helical_dom_sf"/>
</dbReference>
<evidence type="ECO:0000256" key="1">
    <source>
        <dbReference type="ARBA" id="ARBA00022729"/>
    </source>
</evidence>
<dbReference type="Pfam" id="PF13525">
    <property type="entry name" value="YfiO"/>
    <property type="match status" value="1"/>
</dbReference>
<dbReference type="EMBL" id="PQAP01000006">
    <property type="protein sequence ID" value="PWB75959.1"/>
    <property type="molecule type" value="Genomic_DNA"/>
</dbReference>
<feature type="domain" description="Outer membrane lipoprotein BamD-like" evidence="4">
    <location>
        <begin position="37"/>
        <end position="210"/>
    </location>
</feature>
<dbReference type="Proteomes" id="UP000250918">
    <property type="component" value="Unassembled WGS sequence"/>
</dbReference>
<keyword evidence="1" id="KW-0732">Signal</keyword>
<evidence type="ECO:0000256" key="3">
    <source>
        <dbReference type="ARBA" id="ARBA00023237"/>
    </source>
</evidence>
<accession>A0A855X474</accession>
<dbReference type="Gene3D" id="1.25.40.10">
    <property type="entry name" value="Tetratricopeptide repeat domain"/>
    <property type="match status" value="2"/>
</dbReference>
<keyword evidence="3" id="KW-0998">Cell outer membrane</keyword>
<dbReference type="PROSITE" id="PS51257">
    <property type="entry name" value="PROKAR_LIPOPROTEIN"/>
    <property type="match status" value="1"/>
</dbReference>
<dbReference type="InterPro" id="IPR039565">
    <property type="entry name" value="BamD-like"/>
</dbReference>
<evidence type="ECO:0000259" key="4">
    <source>
        <dbReference type="Pfam" id="PF13525"/>
    </source>
</evidence>
<reference evidence="5 6" key="1">
    <citation type="journal article" date="2018" name="ISME J.">
        <title>A methanotrophic archaeon couples anaerobic oxidation of methane to Fe(III) reduction.</title>
        <authorList>
            <person name="Cai C."/>
            <person name="Leu A.O."/>
            <person name="Xie G.J."/>
            <person name="Guo J."/>
            <person name="Feng Y."/>
            <person name="Zhao J.X."/>
            <person name="Tyson G.W."/>
            <person name="Yuan Z."/>
            <person name="Hu S."/>
        </authorList>
    </citation>
    <scope>NUCLEOTIDE SEQUENCE [LARGE SCALE GENOMIC DNA]</scope>
    <source>
        <strain evidence="5">FeB_12</strain>
    </source>
</reference>
<dbReference type="NCBIfam" id="TIGR03302">
    <property type="entry name" value="OM_YfiO"/>
    <property type="match status" value="1"/>
</dbReference>
<gene>
    <name evidence="5" type="ORF">C3F09_01480</name>
</gene>
<evidence type="ECO:0000256" key="2">
    <source>
        <dbReference type="ARBA" id="ARBA00023136"/>
    </source>
</evidence>
<comment type="caution">
    <text evidence="5">The sequence shown here is derived from an EMBL/GenBank/DDBJ whole genome shotgun (WGS) entry which is preliminary data.</text>
</comment>
<organism evidence="5 6">
    <name type="scientific">candidate division GN15 bacterium</name>
    <dbReference type="NCBI Taxonomy" id="2072418"/>
    <lineage>
        <taxon>Bacteria</taxon>
        <taxon>candidate division GN15</taxon>
    </lineage>
</organism>
<proteinExistence type="predicted"/>
<dbReference type="SUPFAM" id="SSF48452">
    <property type="entry name" value="TPR-like"/>
    <property type="match status" value="1"/>
</dbReference>
<dbReference type="AlphaFoldDB" id="A0A855X474"/>
<sequence>MRLTRKQLGLTVLIVALGSLALVAGCGGSKTKAVLSAQEGFRVGKDRYDHKKYLRAIEAFQQVIYNNPGDPIVDTAQYYLALSYFGEKDYALASVEFNRLVLNYPGSVYAAQSQFMRAVCTFENTPRNSGLDQSELGEAISQLEDFIVEHPESELVPDANKYLLRARNREARRFYQAAVVYTRIGAPAAAKIYYQKVVDDYTGSEYAPMATFGIAEEDMKLKAYDEARRRFENFVTVYPDHRLAPKAKKRAADAAFDAAKLAMKKADYAGASGKFETFKKDFPNDSRVKKADQYLQEIAGKTTSAAPKADANS</sequence>
<evidence type="ECO:0000313" key="6">
    <source>
        <dbReference type="Proteomes" id="UP000250918"/>
    </source>
</evidence>
<name>A0A855X474_9BACT</name>
<dbReference type="InterPro" id="IPR017689">
    <property type="entry name" value="BamD"/>
</dbReference>